<reference evidence="1" key="1">
    <citation type="journal article" date="2014" name="Front. Microbiol.">
        <title>High frequency of phylogenetically diverse reductive dehalogenase-homologous genes in deep subseafloor sedimentary metagenomes.</title>
        <authorList>
            <person name="Kawai M."/>
            <person name="Futagami T."/>
            <person name="Toyoda A."/>
            <person name="Takaki Y."/>
            <person name="Nishi S."/>
            <person name="Hori S."/>
            <person name="Arai W."/>
            <person name="Tsubouchi T."/>
            <person name="Morono Y."/>
            <person name="Uchiyama I."/>
            <person name="Ito T."/>
            <person name="Fujiyama A."/>
            <person name="Inagaki F."/>
            <person name="Takami H."/>
        </authorList>
    </citation>
    <scope>NUCLEOTIDE SEQUENCE</scope>
    <source>
        <strain evidence="1">Expedition CK06-06</strain>
    </source>
</reference>
<protein>
    <submittedName>
        <fullName evidence="1">Uncharacterized protein</fullName>
    </submittedName>
</protein>
<organism evidence="1">
    <name type="scientific">marine sediment metagenome</name>
    <dbReference type="NCBI Taxonomy" id="412755"/>
    <lineage>
        <taxon>unclassified sequences</taxon>
        <taxon>metagenomes</taxon>
        <taxon>ecological metagenomes</taxon>
    </lineage>
</organism>
<dbReference type="EMBL" id="BARV01034182">
    <property type="protein sequence ID" value="GAI57513.1"/>
    <property type="molecule type" value="Genomic_DNA"/>
</dbReference>
<feature type="non-terminal residue" evidence="1">
    <location>
        <position position="109"/>
    </location>
</feature>
<name>X1PNW2_9ZZZZ</name>
<sequence>MFKWIKKHSTVIVSVLITVGFLLYCYSCESKVKSLNQKGRMVTRQELQLELNNFVDLAQIRFLDLDRQDQIKTLILQNAMVLVQGQPFNPVGLLTGLAAVYGIGQAGSN</sequence>
<comment type="caution">
    <text evidence="1">The sequence shown here is derived from an EMBL/GenBank/DDBJ whole genome shotgun (WGS) entry which is preliminary data.</text>
</comment>
<evidence type="ECO:0000313" key="1">
    <source>
        <dbReference type="EMBL" id="GAI57513.1"/>
    </source>
</evidence>
<accession>X1PNW2</accession>
<gene>
    <name evidence="1" type="ORF">S06H3_53586</name>
</gene>
<dbReference type="AlphaFoldDB" id="X1PNW2"/>
<proteinExistence type="predicted"/>